<dbReference type="EC" id="2.7.13.3" evidence="2"/>
<evidence type="ECO:0000256" key="5">
    <source>
        <dbReference type="ARBA" id="ARBA00022777"/>
    </source>
</evidence>
<evidence type="ECO:0000259" key="9">
    <source>
        <dbReference type="PROSITE" id="PS50109"/>
    </source>
</evidence>
<dbReference type="FunFam" id="3.30.565.10:FF:000006">
    <property type="entry name" value="Sensor histidine kinase WalK"/>
    <property type="match status" value="1"/>
</dbReference>
<keyword evidence="8" id="KW-0129">CBS domain</keyword>
<dbReference type="InterPro" id="IPR036097">
    <property type="entry name" value="HisK_dim/P_sf"/>
</dbReference>
<proteinExistence type="predicted"/>
<dbReference type="Gene3D" id="3.10.580.10">
    <property type="entry name" value="CBS-domain"/>
    <property type="match status" value="1"/>
</dbReference>
<organism evidence="11 12">
    <name type="scientific">Anabaenopsis elenkinii CCIBt3563</name>
    <dbReference type="NCBI Taxonomy" id="2779889"/>
    <lineage>
        <taxon>Bacteria</taxon>
        <taxon>Bacillati</taxon>
        <taxon>Cyanobacteriota</taxon>
        <taxon>Cyanophyceae</taxon>
        <taxon>Nostocales</taxon>
        <taxon>Nodulariaceae</taxon>
        <taxon>Anabaenopsis</taxon>
    </lineage>
</organism>
<evidence type="ECO:0000259" key="10">
    <source>
        <dbReference type="PROSITE" id="PS51371"/>
    </source>
</evidence>
<comment type="catalytic activity">
    <reaction evidence="1">
        <text>ATP + protein L-histidine = ADP + protein N-phospho-L-histidine.</text>
        <dbReference type="EC" id="2.7.13.3"/>
    </reaction>
</comment>
<dbReference type="GO" id="GO:0000155">
    <property type="term" value="F:phosphorelay sensor kinase activity"/>
    <property type="evidence" value="ECO:0007669"/>
    <property type="project" value="InterPro"/>
</dbReference>
<evidence type="ECO:0000313" key="12">
    <source>
        <dbReference type="Proteomes" id="UP000593846"/>
    </source>
</evidence>
<name>A0A7S6RF11_9CYAN</name>
<keyword evidence="4" id="KW-0808">Transferase</keyword>
<dbReference type="SUPFAM" id="SSF47384">
    <property type="entry name" value="Homodimeric domain of signal transducing histidine kinase"/>
    <property type="match status" value="1"/>
</dbReference>
<comment type="function">
    <text evidence="7">Photoreceptor which exists in two forms that are reversibly interconvertible by light: the R form that absorbs maximally in the red region of the spectrum and the FR form that absorbs maximally in the far-red region.</text>
</comment>
<keyword evidence="3" id="KW-0597">Phosphoprotein</keyword>
<dbReference type="PANTHER" id="PTHR43711:SF26">
    <property type="entry name" value="SENSOR HISTIDINE KINASE RCSC"/>
    <property type="match status" value="1"/>
</dbReference>
<sequence>MSTKFFCVSDIHKAMVPCPLILSAQTPVVAAVRLMCQVDDTSNLTSSLVESDVNLADYREKPTCVLVVENKKLLGIFTPKDLAKYIAMGVNLEQATLAEVMNQNPVTLEKSQFTNLFIALNLLHQYKTDHLPIVDTQEQFVGLVTRDSCESLYENSEFFIDSIHLEDFPSVIPAIKKALERERELSELKSRFIAMTSHEFRTPLSVIASSAGILKDFGDQLDEERRKQHLDFILTYVKYTIEILDDILLINQGENGQLEFKPQPLDLISFCQQLREEIQLSAPHHTIVFATNSPSGVIENLDQKLLRRILIHLLANALKYSPHQSTVEFNLQMSESDVTFTVQDQGIGIPEADQVKLFESFHRATNVGNVHGMGLGLSIVSKCIQLHGASIAVKSAVGMGTTFIVTIPFR</sequence>
<evidence type="ECO:0000256" key="2">
    <source>
        <dbReference type="ARBA" id="ARBA00012438"/>
    </source>
</evidence>
<dbReference type="SMART" id="SM00387">
    <property type="entry name" value="HATPase_c"/>
    <property type="match status" value="1"/>
</dbReference>
<dbReference type="PRINTS" id="PR00344">
    <property type="entry name" value="BCTRLSENSOR"/>
</dbReference>
<dbReference type="PANTHER" id="PTHR43711">
    <property type="entry name" value="TWO-COMPONENT HISTIDINE KINASE"/>
    <property type="match status" value="1"/>
</dbReference>
<dbReference type="Pfam" id="PF00512">
    <property type="entry name" value="HisKA"/>
    <property type="match status" value="1"/>
</dbReference>
<evidence type="ECO:0000256" key="4">
    <source>
        <dbReference type="ARBA" id="ARBA00022679"/>
    </source>
</evidence>
<protein>
    <recommendedName>
        <fullName evidence="2">histidine kinase</fullName>
        <ecNumber evidence="2">2.7.13.3</ecNumber>
    </recommendedName>
</protein>
<dbReference type="InterPro" id="IPR003661">
    <property type="entry name" value="HisK_dim/P_dom"/>
</dbReference>
<dbReference type="InterPro" id="IPR046342">
    <property type="entry name" value="CBS_dom_sf"/>
</dbReference>
<dbReference type="InterPro" id="IPR004358">
    <property type="entry name" value="Sig_transdc_His_kin-like_C"/>
</dbReference>
<feature type="domain" description="Histidine kinase" evidence="9">
    <location>
        <begin position="195"/>
        <end position="410"/>
    </location>
</feature>
<dbReference type="Pfam" id="PF02518">
    <property type="entry name" value="HATPase_c"/>
    <property type="match status" value="1"/>
</dbReference>
<dbReference type="InterPro" id="IPR003594">
    <property type="entry name" value="HATPase_dom"/>
</dbReference>
<reference evidence="12" key="1">
    <citation type="submission" date="2020-10" db="EMBL/GenBank/DDBJ databases">
        <title>Genome-based taxonomic classification of the species Anabaenopsis elenkinii.</title>
        <authorList>
            <person name="Delbaje E."/>
            <person name="Andreote A.P.D."/>
            <person name="Pellegrinetti T.A."/>
            <person name="Cruz R.B."/>
            <person name="Branco L.H.Z."/>
            <person name="Fiore M.F."/>
        </authorList>
    </citation>
    <scope>NUCLEOTIDE SEQUENCE [LARGE SCALE GENOMIC DNA]</scope>
    <source>
        <strain evidence="12">CCIBt3563</strain>
    </source>
</reference>
<dbReference type="Gene3D" id="3.30.565.10">
    <property type="entry name" value="Histidine kinase-like ATPase, C-terminal domain"/>
    <property type="match status" value="1"/>
</dbReference>
<gene>
    <name evidence="11" type="ORF">IM676_05280</name>
</gene>
<evidence type="ECO:0000256" key="3">
    <source>
        <dbReference type="ARBA" id="ARBA00022553"/>
    </source>
</evidence>
<evidence type="ECO:0000313" key="11">
    <source>
        <dbReference type="EMBL" id="QOV23704.1"/>
    </source>
</evidence>
<dbReference type="CDD" id="cd00082">
    <property type="entry name" value="HisKA"/>
    <property type="match status" value="1"/>
</dbReference>
<dbReference type="PROSITE" id="PS51371">
    <property type="entry name" value="CBS"/>
    <property type="match status" value="1"/>
</dbReference>
<dbReference type="SUPFAM" id="SSF55874">
    <property type="entry name" value="ATPase domain of HSP90 chaperone/DNA topoisomerase II/histidine kinase"/>
    <property type="match status" value="1"/>
</dbReference>
<dbReference type="InterPro" id="IPR050736">
    <property type="entry name" value="Sensor_HK_Regulatory"/>
</dbReference>
<dbReference type="InterPro" id="IPR036890">
    <property type="entry name" value="HATPase_C_sf"/>
</dbReference>
<evidence type="ECO:0000256" key="1">
    <source>
        <dbReference type="ARBA" id="ARBA00000085"/>
    </source>
</evidence>
<accession>A0A7S6RF11</accession>
<dbReference type="RefSeq" id="WP_200989250.1">
    <property type="nucleotide sequence ID" value="NZ_CP063311.1"/>
</dbReference>
<keyword evidence="6" id="KW-0902">Two-component regulatory system</keyword>
<dbReference type="SMART" id="SM00388">
    <property type="entry name" value="HisKA"/>
    <property type="match status" value="1"/>
</dbReference>
<dbReference type="PROSITE" id="PS50109">
    <property type="entry name" value="HIS_KIN"/>
    <property type="match status" value="1"/>
</dbReference>
<dbReference type="EMBL" id="CP063311">
    <property type="protein sequence ID" value="QOV23704.1"/>
    <property type="molecule type" value="Genomic_DNA"/>
</dbReference>
<evidence type="ECO:0000256" key="8">
    <source>
        <dbReference type="PROSITE-ProRule" id="PRU00703"/>
    </source>
</evidence>
<dbReference type="CDD" id="cd00075">
    <property type="entry name" value="HATPase"/>
    <property type="match status" value="1"/>
</dbReference>
<dbReference type="KEGG" id="aee:IM676_05280"/>
<keyword evidence="5" id="KW-0418">Kinase</keyword>
<feature type="domain" description="CBS" evidence="10">
    <location>
        <begin position="101"/>
        <end position="162"/>
    </location>
</feature>
<dbReference type="InterPro" id="IPR005467">
    <property type="entry name" value="His_kinase_dom"/>
</dbReference>
<dbReference type="InterPro" id="IPR000644">
    <property type="entry name" value="CBS_dom"/>
</dbReference>
<dbReference type="AlphaFoldDB" id="A0A7S6RF11"/>
<keyword evidence="12" id="KW-1185">Reference proteome</keyword>
<evidence type="ECO:0000256" key="7">
    <source>
        <dbReference type="ARBA" id="ARBA00055745"/>
    </source>
</evidence>
<evidence type="ECO:0000256" key="6">
    <source>
        <dbReference type="ARBA" id="ARBA00023012"/>
    </source>
</evidence>
<dbReference type="Proteomes" id="UP000593846">
    <property type="component" value="Chromosome"/>
</dbReference>
<dbReference type="Gene3D" id="1.10.287.130">
    <property type="match status" value="1"/>
</dbReference>
<dbReference type="Pfam" id="PF00571">
    <property type="entry name" value="CBS"/>
    <property type="match status" value="2"/>
</dbReference>
<dbReference type="SUPFAM" id="SSF54631">
    <property type="entry name" value="CBS-domain pair"/>
    <property type="match status" value="1"/>
</dbReference>